<evidence type="ECO:0000256" key="4">
    <source>
        <dbReference type="PROSITE-ProRule" id="PRU01131"/>
    </source>
</evidence>
<proteinExistence type="inferred from homology"/>
<comment type="caution">
    <text evidence="6">The sequence shown here is derived from an EMBL/GenBank/DDBJ whole genome shotgun (WGS) entry which is preliminary data.</text>
</comment>
<dbReference type="Pfam" id="PF04570">
    <property type="entry name" value="zf-FLZ"/>
    <property type="match status" value="1"/>
</dbReference>
<dbReference type="PANTHER" id="PTHR46868:SF3">
    <property type="entry name" value="FCS-LIKE ZINC FINGER 11"/>
    <property type="match status" value="1"/>
</dbReference>
<name>A0A445CVY2_ARAHY</name>
<dbReference type="PANTHER" id="PTHR46868">
    <property type="entry name" value="FCS-LIKE ZINC FINGER 11"/>
    <property type="match status" value="1"/>
</dbReference>
<gene>
    <name evidence="6" type="ORF">Ahy_A06g030339</name>
</gene>
<keyword evidence="7" id="KW-1185">Reference proteome</keyword>
<organism evidence="6 7">
    <name type="scientific">Arachis hypogaea</name>
    <name type="common">Peanut</name>
    <dbReference type="NCBI Taxonomy" id="3818"/>
    <lineage>
        <taxon>Eukaryota</taxon>
        <taxon>Viridiplantae</taxon>
        <taxon>Streptophyta</taxon>
        <taxon>Embryophyta</taxon>
        <taxon>Tracheophyta</taxon>
        <taxon>Spermatophyta</taxon>
        <taxon>Magnoliopsida</taxon>
        <taxon>eudicotyledons</taxon>
        <taxon>Gunneridae</taxon>
        <taxon>Pentapetalae</taxon>
        <taxon>rosids</taxon>
        <taxon>fabids</taxon>
        <taxon>Fabales</taxon>
        <taxon>Fabaceae</taxon>
        <taxon>Papilionoideae</taxon>
        <taxon>50 kb inversion clade</taxon>
        <taxon>dalbergioids sensu lato</taxon>
        <taxon>Dalbergieae</taxon>
        <taxon>Pterocarpus clade</taxon>
        <taxon>Arachis</taxon>
    </lineage>
</organism>
<feature type="zinc finger region" description="FLZ-type" evidence="4">
    <location>
        <begin position="333"/>
        <end position="377"/>
    </location>
</feature>
<sequence>MLRKRARSIHKDQNHKDQRTMISDADYDCNSLEGTNIKNSSIFNAPLVFVGMGQRGVLDSDSVKSPTSPLDFTWISNLGNPFVRTPRSSLHEGKQQRIWDCNNKVGLGIIDSLELEDNNCSEFSGKILFSSENKKPSLTPQMIINAPNCRTFVDSVKVSKSLPKDFCKLPYTKNSEDSSHMGKFNVLYEIGETIQEHAPFGKTRSFSLDSFTLIDSNVDSDSKDFGSNREIRPPHFIGGSKNSNTYLPEAASICSSNEIVKFLSTSEIENSEDYTCVISHGPSPKTTHIFCDCILRTHSNDFKNHYNEGEDKGVSSIVEDNMLQTPIQCPSGDFLSICYHCNKKLKEGEDIYIYRGEESFCSLACREMEIMIDEARQESSNSASQSPPKMGYHGDIFELGIPTAIAV</sequence>
<comment type="similarity">
    <text evidence="1">Belongs to the FLZ family.</text>
</comment>
<evidence type="ECO:0000256" key="3">
    <source>
        <dbReference type="ARBA" id="ARBA00022771"/>
    </source>
</evidence>
<dbReference type="InterPro" id="IPR044585">
    <property type="entry name" value="FLZ10/11"/>
</dbReference>
<accession>A0A445CVY2</accession>
<dbReference type="Gramene" id="arahy.Tifrunner.gnm2.ann2.Ah06g383100.1">
    <property type="protein sequence ID" value="arahy.Tifrunner.gnm2.ann2.Ah06g383100.1-CDS"/>
    <property type="gene ID" value="arahy.Tifrunner.gnm2.ann2.Ah06g383100"/>
</dbReference>
<feature type="domain" description="FLZ-type" evidence="5">
    <location>
        <begin position="333"/>
        <end position="377"/>
    </location>
</feature>
<keyword evidence="2" id="KW-0479">Metal-binding</keyword>
<evidence type="ECO:0000313" key="7">
    <source>
        <dbReference type="Proteomes" id="UP000289738"/>
    </source>
</evidence>
<dbReference type="PROSITE" id="PS51795">
    <property type="entry name" value="ZF_FLZ"/>
    <property type="match status" value="1"/>
</dbReference>
<keyword evidence="3" id="KW-0862">Zinc</keyword>
<dbReference type="Proteomes" id="UP000289738">
    <property type="component" value="Chromosome A06"/>
</dbReference>
<protein>
    <recommendedName>
        <fullName evidence="5">FLZ-type domain-containing protein</fullName>
    </recommendedName>
</protein>
<dbReference type="STRING" id="3818.A0A445CVY2"/>
<dbReference type="AlphaFoldDB" id="A0A445CVY2"/>
<evidence type="ECO:0000256" key="2">
    <source>
        <dbReference type="ARBA" id="ARBA00022723"/>
    </source>
</evidence>
<evidence type="ECO:0000256" key="1">
    <source>
        <dbReference type="ARBA" id="ARBA00009374"/>
    </source>
</evidence>
<reference evidence="6 7" key="1">
    <citation type="submission" date="2019-01" db="EMBL/GenBank/DDBJ databases">
        <title>Sequencing of cultivated peanut Arachis hypogaea provides insights into genome evolution and oil improvement.</title>
        <authorList>
            <person name="Chen X."/>
        </authorList>
    </citation>
    <scope>NUCLEOTIDE SEQUENCE [LARGE SCALE GENOMIC DNA]</scope>
    <source>
        <strain evidence="7">cv. Fuhuasheng</strain>
        <tissue evidence="6">Leaves</tissue>
    </source>
</reference>
<evidence type="ECO:0000259" key="5">
    <source>
        <dbReference type="PROSITE" id="PS51795"/>
    </source>
</evidence>
<dbReference type="GO" id="GO:0008270">
    <property type="term" value="F:zinc ion binding"/>
    <property type="evidence" value="ECO:0007669"/>
    <property type="project" value="UniProtKB-KW"/>
</dbReference>
<keyword evidence="3" id="KW-0863">Zinc-finger</keyword>
<dbReference type="EMBL" id="SDMP01000006">
    <property type="protein sequence ID" value="RYR55095.1"/>
    <property type="molecule type" value="Genomic_DNA"/>
</dbReference>
<evidence type="ECO:0000313" key="6">
    <source>
        <dbReference type="EMBL" id="RYR55095.1"/>
    </source>
</evidence>
<dbReference type="InterPro" id="IPR007650">
    <property type="entry name" value="Zf-FLZ_dom"/>
</dbReference>